<dbReference type="AlphaFoldDB" id="A0A9K3GG00"/>
<sequence length="426" mass="45048">MSEENGQPDMVITSLDEICTAMMGQDSDRILEWFQRIIAEKAPRNSVCESTRTTVVADMARDVLANSDPDTAPNRVKIDQSGKVVMVLPVRGEWSHEEREDGGGWEKGYLSRGGKTVVLAVVGGDVGGVVTHVCPRSGAVRLSVPSDATGHGHIPTGVSADLLGVTGTWVTGMVYRDTEGGGLSLDVGSLSYQDSEDMGVRVGAPVSLGSGTVERINEDSIDNRAVLLAQRSLPAVVSLVAMLLVTSCLQRRDAVDDTTVETDGEKLLHSSVNVLFMAGPSIGAMRTALRREREGDMERAGYRDIEYTLSDINDTWVQIGTGSGAMGGGALLAVGPHSSHELNRALAQRVGAGDGVASSECVTTVWREDLGKGEREGECMCPTGVRVEVPVHITNSVTESGLVDVGDILAGVTLAVDALQMVAQFE</sequence>
<organism evidence="1 2">
    <name type="scientific">Kipferlia bialata</name>
    <dbReference type="NCBI Taxonomy" id="797122"/>
    <lineage>
        <taxon>Eukaryota</taxon>
        <taxon>Metamonada</taxon>
        <taxon>Carpediemonas-like organisms</taxon>
        <taxon>Kipferlia</taxon>
    </lineage>
</organism>
<protein>
    <submittedName>
        <fullName evidence="1">Uncharacterized protein</fullName>
    </submittedName>
</protein>
<evidence type="ECO:0000313" key="1">
    <source>
        <dbReference type="EMBL" id="GIQ81327.1"/>
    </source>
</evidence>
<gene>
    <name evidence="1" type="ORF">KIPB_002270</name>
</gene>
<accession>A0A9K3GG00</accession>
<proteinExistence type="predicted"/>
<name>A0A9K3GG00_9EUKA</name>
<comment type="caution">
    <text evidence="1">The sequence shown here is derived from an EMBL/GenBank/DDBJ whole genome shotgun (WGS) entry which is preliminary data.</text>
</comment>
<reference evidence="1 2" key="1">
    <citation type="journal article" date="2018" name="PLoS ONE">
        <title>The draft genome of Kipferlia bialata reveals reductive genome evolution in fornicate parasites.</title>
        <authorList>
            <person name="Tanifuji G."/>
            <person name="Takabayashi S."/>
            <person name="Kume K."/>
            <person name="Takagi M."/>
            <person name="Nakayama T."/>
            <person name="Kamikawa R."/>
            <person name="Inagaki Y."/>
            <person name="Hashimoto T."/>
        </authorList>
    </citation>
    <scope>NUCLEOTIDE SEQUENCE [LARGE SCALE GENOMIC DNA]</scope>
    <source>
        <strain evidence="1">NY0173</strain>
    </source>
</reference>
<dbReference type="EMBL" id="BDIP01000363">
    <property type="protein sequence ID" value="GIQ81327.1"/>
    <property type="molecule type" value="Genomic_DNA"/>
</dbReference>
<dbReference type="Proteomes" id="UP000265618">
    <property type="component" value="Unassembled WGS sequence"/>
</dbReference>
<evidence type="ECO:0000313" key="2">
    <source>
        <dbReference type="Proteomes" id="UP000265618"/>
    </source>
</evidence>
<keyword evidence="2" id="KW-1185">Reference proteome</keyword>